<evidence type="ECO:0000259" key="10">
    <source>
        <dbReference type="Pfam" id="PF00999"/>
    </source>
</evidence>
<feature type="transmembrane region" description="Helical" evidence="9">
    <location>
        <begin position="200"/>
        <end position="223"/>
    </location>
</feature>
<organism evidence="11 12">
    <name type="scientific">Candidatus Litorirhabdus singularis</name>
    <dbReference type="NCBI Taxonomy" id="2518993"/>
    <lineage>
        <taxon>Bacteria</taxon>
        <taxon>Pseudomonadati</taxon>
        <taxon>Pseudomonadota</taxon>
        <taxon>Gammaproteobacteria</taxon>
        <taxon>Cellvibrionales</taxon>
        <taxon>Halieaceae</taxon>
        <taxon>Candidatus Litorirhabdus</taxon>
    </lineage>
</organism>
<dbReference type="PANTHER" id="PTHR32507:SF7">
    <property type="entry name" value="K(+)_H(+) ANTIPORTER NHAP2"/>
    <property type="match status" value="1"/>
</dbReference>
<feature type="transmembrane region" description="Helical" evidence="9">
    <location>
        <begin position="6"/>
        <end position="24"/>
    </location>
</feature>
<comment type="caution">
    <text evidence="11">The sequence shown here is derived from an EMBL/GenBank/DDBJ whole genome shotgun (WGS) entry which is preliminary data.</text>
</comment>
<keyword evidence="2" id="KW-0813">Transport</keyword>
<gene>
    <name evidence="11" type="ORF">EYC98_21420</name>
</gene>
<dbReference type="NCBIfam" id="NF003715">
    <property type="entry name" value="PRK05326.1-2"/>
    <property type="match status" value="1"/>
</dbReference>
<evidence type="ECO:0000256" key="5">
    <source>
        <dbReference type="ARBA" id="ARBA00022692"/>
    </source>
</evidence>
<feature type="transmembrane region" description="Helical" evidence="9">
    <location>
        <begin position="130"/>
        <end position="149"/>
    </location>
</feature>
<dbReference type="EMBL" id="SHNN01000008">
    <property type="protein sequence ID" value="MCX2983428.1"/>
    <property type="molecule type" value="Genomic_DNA"/>
</dbReference>
<evidence type="ECO:0000256" key="3">
    <source>
        <dbReference type="ARBA" id="ARBA00022449"/>
    </source>
</evidence>
<keyword evidence="8 9" id="KW-0472">Membrane</keyword>
<proteinExistence type="predicted"/>
<evidence type="ECO:0000256" key="4">
    <source>
        <dbReference type="ARBA" id="ARBA00022475"/>
    </source>
</evidence>
<keyword evidence="3" id="KW-0050">Antiport</keyword>
<keyword evidence="4" id="KW-1003">Cell membrane</keyword>
<evidence type="ECO:0000256" key="8">
    <source>
        <dbReference type="ARBA" id="ARBA00023136"/>
    </source>
</evidence>
<protein>
    <submittedName>
        <fullName evidence="11">Potassium/proton antiporter</fullName>
    </submittedName>
</protein>
<dbReference type="Gene3D" id="1.20.1530.20">
    <property type="match status" value="1"/>
</dbReference>
<feature type="transmembrane region" description="Helical" evidence="9">
    <location>
        <begin position="342"/>
        <end position="361"/>
    </location>
</feature>
<feature type="transmembrane region" description="Helical" evidence="9">
    <location>
        <begin position="31"/>
        <end position="52"/>
    </location>
</feature>
<feature type="transmembrane region" description="Helical" evidence="9">
    <location>
        <begin position="283"/>
        <end position="301"/>
    </location>
</feature>
<dbReference type="Proteomes" id="UP001143362">
    <property type="component" value="Unassembled WGS sequence"/>
</dbReference>
<evidence type="ECO:0000313" key="11">
    <source>
        <dbReference type="EMBL" id="MCX2983428.1"/>
    </source>
</evidence>
<sequence>MDVSNAILVCGTLLIISTLSSKLSDRFGVPVLLLFLLIGMLAGSEGIGGIAFNSPEQAQSIGTVALCIILFAGGLDTRWASVKSVLAPGLMLSTLGVFITMLSLGVFAKFVLGGYTSFYLGTDGLSWTEAFLIAAIVSSTDAAAVFSVYRTSPVQPKKNLRSLLEFESGSNDPMAILLTLTLLGIISNGDQISVSLAGTLIEQLSIGGIAGGLIGWVGVTVLNRLSLSTAGLYPTMVLGLGLLSFGAAEWLAGNGYLSVYVAGLVIGNKFTKGRAEIMSFHDGLSWLMQIIIFVMLGLLVFPSQLIEVAGVSVVLALFLMFVGRPLAVFLCYLPFRPKKQELLYVSWVGMRGSVPIVLATFPATYGLAGASQIFHLVFFFVLVSVLVQGLTLVPAARYFNVTED</sequence>
<comment type="subcellular location">
    <subcellularLocation>
        <location evidence="1">Cell membrane</location>
        <topology evidence="1">Multi-pass membrane protein</topology>
    </subcellularLocation>
</comment>
<dbReference type="NCBIfam" id="NF003716">
    <property type="entry name" value="PRK05326.1-3"/>
    <property type="match status" value="1"/>
</dbReference>
<dbReference type="Pfam" id="PF00999">
    <property type="entry name" value="Na_H_Exchanger"/>
    <property type="match status" value="1"/>
</dbReference>
<evidence type="ECO:0000256" key="6">
    <source>
        <dbReference type="ARBA" id="ARBA00022989"/>
    </source>
</evidence>
<dbReference type="RefSeq" id="WP_279247469.1">
    <property type="nucleotide sequence ID" value="NZ_SHNN01000008.1"/>
</dbReference>
<dbReference type="InterPro" id="IPR038770">
    <property type="entry name" value="Na+/solute_symporter_sf"/>
</dbReference>
<feature type="transmembrane region" description="Helical" evidence="9">
    <location>
        <begin position="58"/>
        <end position="75"/>
    </location>
</feature>
<name>A0ABT3TM74_9GAMM</name>
<evidence type="ECO:0000313" key="12">
    <source>
        <dbReference type="Proteomes" id="UP001143362"/>
    </source>
</evidence>
<reference evidence="11" key="1">
    <citation type="submission" date="2019-02" db="EMBL/GenBank/DDBJ databases">
        <authorList>
            <person name="Li S.-H."/>
        </authorList>
    </citation>
    <scope>NUCLEOTIDE SEQUENCE</scope>
    <source>
        <strain evidence="11">IMCC14734</strain>
    </source>
</reference>
<evidence type="ECO:0000256" key="2">
    <source>
        <dbReference type="ARBA" id="ARBA00022448"/>
    </source>
</evidence>
<keyword evidence="12" id="KW-1185">Reference proteome</keyword>
<dbReference type="InterPro" id="IPR006153">
    <property type="entry name" value="Cation/H_exchanger_TM"/>
</dbReference>
<dbReference type="PANTHER" id="PTHR32507">
    <property type="entry name" value="NA(+)/H(+) ANTIPORTER 1"/>
    <property type="match status" value="1"/>
</dbReference>
<feature type="transmembrane region" description="Helical" evidence="9">
    <location>
        <begin position="313"/>
        <end position="335"/>
    </location>
</feature>
<accession>A0ABT3TM74</accession>
<evidence type="ECO:0000256" key="9">
    <source>
        <dbReference type="SAM" id="Phobius"/>
    </source>
</evidence>
<keyword evidence="6 9" id="KW-1133">Transmembrane helix</keyword>
<evidence type="ECO:0000256" key="1">
    <source>
        <dbReference type="ARBA" id="ARBA00004651"/>
    </source>
</evidence>
<keyword evidence="5 9" id="KW-0812">Transmembrane</keyword>
<feature type="domain" description="Cation/H+ exchanger transmembrane" evidence="10">
    <location>
        <begin position="17"/>
        <end position="396"/>
    </location>
</feature>
<evidence type="ECO:0000256" key="7">
    <source>
        <dbReference type="ARBA" id="ARBA00023065"/>
    </source>
</evidence>
<feature type="transmembrane region" description="Helical" evidence="9">
    <location>
        <begin position="87"/>
        <end position="110"/>
    </location>
</feature>
<feature type="transmembrane region" description="Helical" evidence="9">
    <location>
        <begin position="373"/>
        <end position="393"/>
    </location>
</feature>
<keyword evidence="7" id="KW-0406">Ion transport</keyword>